<feature type="compositionally biased region" description="Basic and acidic residues" evidence="1">
    <location>
        <begin position="95"/>
        <end position="105"/>
    </location>
</feature>
<dbReference type="Proteomes" id="UP000826573">
    <property type="component" value="Unassembled WGS sequence"/>
</dbReference>
<name>A0A9P8HYB4_9HYPO</name>
<protein>
    <submittedName>
        <fullName evidence="3">Uncharacterized protein</fullName>
    </submittedName>
</protein>
<dbReference type="EMBL" id="JAIMJC010000001">
    <property type="protein sequence ID" value="KAH0532185.1"/>
    <property type="molecule type" value="Genomic_DNA"/>
</dbReference>
<feature type="region of interest" description="Disordered" evidence="1">
    <location>
        <begin position="54"/>
        <end position="105"/>
    </location>
</feature>
<evidence type="ECO:0000313" key="4">
    <source>
        <dbReference type="Proteomes" id="UP000826573"/>
    </source>
</evidence>
<comment type="caution">
    <text evidence="3">The sequence shown here is derived from an EMBL/GenBank/DDBJ whole genome shotgun (WGS) entry which is preliminary data.</text>
</comment>
<keyword evidence="2" id="KW-0732">Signal</keyword>
<keyword evidence="4" id="KW-1185">Reference proteome</keyword>
<evidence type="ECO:0000256" key="2">
    <source>
        <dbReference type="SAM" id="SignalP"/>
    </source>
</evidence>
<feature type="chain" id="PRO_5040147832" evidence="2">
    <location>
        <begin position="18"/>
        <end position="272"/>
    </location>
</feature>
<proteinExistence type="predicted"/>
<sequence length="272" mass="26359">MKPSSILLLAAAGLSSALPAQPGTANGVQARDSRSLFGHAINAIAARNLVPLNANTAAPPPAADPAAGKKEAPPAADPAAGKKEAPAAAPPAAKPTEKKAGDAKATDAAATTTAAAATTTAAAADAAATTVAATTTSAAPAIETTAVAVGNGTASDNGKGKGNGKGNGKDNGKNNGQDKGQGKGKHNNNNNNNNGNNALSSAIAGALNTLGLDGVLDASSLDKLSVGSQISLLAQIVSLQTMKDLQMVGGQDIVIVLNQGFKSNGLNIVINA</sequence>
<accession>A0A9P8HYB4</accession>
<feature type="compositionally biased region" description="Low complexity" evidence="1">
    <location>
        <begin position="187"/>
        <end position="197"/>
    </location>
</feature>
<evidence type="ECO:0000256" key="1">
    <source>
        <dbReference type="SAM" id="MobiDB-lite"/>
    </source>
</evidence>
<feature type="signal peptide" evidence="2">
    <location>
        <begin position="1"/>
        <end position="17"/>
    </location>
</feature>
<feature type="region of interest" description="Disordered" evidence="1">
    <location>
        <begin position="150"/>
        <end position="197"/>
    </location>
</feature>
<evidence type="ECO:0000313" key="3">
    <source>
        <dbReference type="EMBL" id="KAH0532185.1"/>
    </source>
</evidence>
<organism evidence="3 4">
    <name type="scientific">Trichoderma semiorbis</name>
    <dbReference type="NCBI Taxonomy" id="1491008"/>
    <lineage>
        <taxon>Eukaryota</taxon>
        <taxon>Fungi</taxon>
        <taxon>Dikarya</taxon>
        <taxon>Ascomycota</taxon>
        <taxon>Pezizomycotina</taxon>
        <taxon>Sordariomycetes</taxon>
        <taxon>Hypocreomycetidae</taxon>
        <taxon>Hypocreales</taxon>
        <taxon>Hypocreaceae</taxon>
        <taxon>Trichoderma</taxon>
    </lineage>
</organism>
<gene>
    <name evidence="3" type="ORF">TsFJ059_000912</name>
</gene>
<reference evidence="3 4" key="1">
    <citation type="submission" date="2021-08" db="EMBL/GenBank/DDBJ databases">
        <title>The highly contiguous genome resource for Trichoderma semiorbis FJ059, a fungal antagonistic to plant pathogens.</title>
        <authorList>
            <person name="Liu T."/>
        </authorList>
    </citation>
    <scope>NUCLEOTIDE SEQUENCE [LARGE SCALE GENOMIC DNA]</scope>
    <source>
        <strain evidence="3 4">FJ059</strain>
    </source>
</reference>
<dbReference type="AlphaFoldDB" id="A0A9P8HYB4"/>